<dbReference type="InParanoid" id="H2Z5S3"/>
<dbReference type="GeneTree" id="ENSGT00940000167854"/>
<dbReference type="STRING" id="51511.ENSCSAVP00000012935"/>
<proteinExistence type="predicted"/>
<evidence type="ECO:0000313" key="2">
    <source>
        <dbReference type="Ensembl" id="ENSCSAVP00000012935.1"/>
    </source>
</evidence>
<feature type="transmembrane region" description="Helical" evidence="1">
    <location>
        <begin position="62"/>
        <end position="84"/>
    </location>
</feature>
<reference evidence="2" key="2">
    <citation type="submission" date="2025-08" db="UniProtKB">
        <authorList>
            <consortium name="Ensembl"/>
        </authorList>
    </citation>
    <scope>IDENTIFICATION</scope>
</reference>
<dbReference type="GO" id="GO:0050185">
    <property type="term" value="F:phosphatidylinositol deacylase activity"/>
    <property type="evidence" value="ECO:0007669"/>
    <property type="project" value="TreeGrafter"/>
</dbReference>
<keyword evidence="1" id="KW-0812">Transmembrane</keyword>
<dbReference type="Proteomes" id="UP000007875">
    <property type="component" value="Unassembled WGS sequence"/>
</dbReference>
<dbReference type="GO" id="GO:0006888">
    <property type="term" value="P:endoplasmic reticulum to Golgi vesicle-mediated transport"/>
    <property type="evidence" value="ECO:0007669"/>
    <property type="project" value="TreeGrafter"/>
</dbReference>
<reference evidence="3" key="1">
    <citation type="submission" date="2003-08" db="EMBL/GenBank/DDBJ databases">
        <authorList>
            <person name="Birren B."/>
            <person name="Nusbaum C."/>
            <person name="Abebe A."/>
            <person name="Abouelleil A."/>
            <person name="Adekoya E."/>
            <person name="Ait-zahra M."/>
            <person name="Allen N."/>
            <person name="Allen T."/>
            <person name="An P."/>
            <person name="Anderson M."/>
            <person name="Anderson S."/>
            <person name="Arachchi H."/>
            <person name="Armbruster J."/>
            <person name="Bachantsang P."/>
            <person name="Baldwin J."/>
            <person name="Barry A."/>
            <person name="Bayul T."/>
            <person name="Blitshsteyn B."/>
            <person name="Bloom T."/>
            <person name="Blye J."/>
            <person name="Boguslavskiy L."/>
            <person name="Borowsky M."/>
            <person name="Boukhgalter B."/>
            <person name="Brunache A."/>
            <person name="Butler J."/>
            <person name="Calixte N."/>
            <person name="Calvo S."/>
            <person name="Camarata J."/>
            <person name="Campo K."/>
            <person name="Chang J."/>
            <person name="Cheshatsang Y."/>
            <person name="Citroen M."/>
            <person name="Collymore A."/>
            <person name="Considine T."/>
            <person name="Cook A."/>
            <person name="Cooke P."/>
            <person name="Corum B."/>
            <person name="Cuomo C."/>
            <person name="David R."/>
            <person name="Dawoe T."/>
            <person name="Degray S."/>
            <person name="Dodge S."/>
            <person name="Dooley K."/>
            <person name="Dorje P."/>
            <person name="Dorjee K."/>
            <person name="Dorris L."/>
            <person name="Duffey N."/>
            <person name="Dupes A."/>
            <person name="Elkins T."/>
            <person name="Engels R."/>
            <person name="Erickson J."/>
            <person name="Farina A."/>
            <person name="Faro S."/>
            <person name="Ferreira P."/>
            <person name="Fischer H."/>
            <person name="Fitzgerald M."/>
            <person name="Foley K."/>
            <person name="Gage D."/>
            <person name="Galagan J."/>
            <person name="Gearin G."/>
            <person name="Gnerre S."/>
            <person name="Gnirke A."/>
            <person name="Goyette A."/>
            <person name="Graham J."/>
            <person name="Grandbois E."/>
            <person name="Gyaltsen K."/>
            <person name="Hafez N."/>
            <person name="Hagopian D."/>
            <person name="Hagos B."/>
            <person name="Hall J."/>
            <person name="Hatcher B."/>
            <person name="Heller A."/>
            <person name="Higgins H."/>
            <person name="Honan T."/>
            <person name="Horn A."/>
            <person name="Houde N."/>
            <person name="Hughes L."/>
            <person name="Hulme W."/>
            <person name="Husby E."/>
            <person name="Iliev I."/>
            <person name="Jaffe D."/>
            <person name="Jones C."/>
            <person name="Kamal M."/>
            <person name="Kamat A."/>
            <person name="Kamvysselis M."/>
            <person name="Karlsson E."/>
            <person name="Kells C."/>
            <person name="Kieu A."/>
            <person name="Kisner P."/>
            <person name="Kodira C."/>
            <person name="Kulbokas E."/>
            <person name="Labutti K."/>
            <person name="Lama D."/>
            <person name="Landers T."/>
            <person name="Leger J."/>
            <person name="Levine S."/>
            <person name="Lewis D."/>
            <person name="Lewis T."/>
            <person name="Lindblad-toh K."/>
            <person name="Liu X."/>
            <person name="Lokyitsang T."/>
            <person name="Lokyitsang Y."/>
            <person name="Lucien O."/>
            <person name="Lui A."/>
            <person name="Ma L.J."/>
            <person name="Mabbitt R."/>
            <person name="Macdonald J."/>
            <person name="Maclean C."/>
            <person name="Major J."/>
            <person name="Manning J."/>
            <person name="Marabella R."/>
            <person name="Maru K."/>
            <person name="Matthews C."/>
            <person name="Mauceli E."/>
            <person name="Mccarthy M."/>
            <person name="Mcdonough S."/>
            <person name="Mcghee T."/>
            <person name="Meldrim J."/>
            <person name="Meneus L."/>
            <person name="Mesirov J."/>
            <person name="Mihalev A."/>
            <person name="Mihova T."/>
            <person name="Mikkelsen T."/>
            <person name="Mlenga V."/>
            <person name="Moru K."/>
            <person name="Mozes J."/>
            <person name="Mulrain L."/>
            <person name="Munson G."/>
            <person name="Naylor J."/>
            <person name="Newes C."/>
            <person name="Nguyen C."/>
            <person name="Nguyen N."/>
            <person name="Nguyen T."/>
            <person name="Nicol R."/>
            <person name="Nielsen C."/>
            <person name="Nizzari M."/>
            <person name="Norbu C."/>
            <person name="Norbu N."/>
            <person name="O'donnell P."/>
            <person name="Okoawo O."/>
            <person name="O'leary S."/>
            <person name="Omotosho B."/>
            <person name="O'neill K."/>
            <person name="Osman S."/>
            <person name="Parker S."/>
            <person name="Perrin D."/>
            <person name="Phunkhang P."/>
            <person name="Piqani B."/>
            <person name="Purcell S."/>
            <person name="Rachupka T."/>
            <person name="Ramasamy U."/>
            <person name="Rameau R."/>
            <person name="Ray V."/>
            <person name="Raymond C."/>
            <person name="Retta R."/>
            <person name="Richardson S."/>
            <person name="Rise C."/>
            <person name="Rodriguez J."/>
            <person name="Rogers J."/>
            <person name="Rogov P."/>
            <person name="Rutman M."/>
            <person name="Schupbach R."/>
            <person name="Seaman C."/>
            <person name="Settipalli S."/>
            <person name="Sharpe T."/>
            <person name="Sheridan J."/>
            <person name="Sherpa N."/>
            <person name="Shi J."/>
            <person name="Smirnov S."/>
            <person name="Smith C."/>
            <person name="Sougnez C."/>
            <person name="Spencer B."/>
            <person name="Stalker J."/>
            <person name="Stange-thomann N."/>
            <person name="Stavropoulos S."/>
            <person name="Stetson K."/>
            <person name="Stone C."/>
            <person name="Stone S."/>
            <person name="Stubbs M."/>
            <person name="Talamas J."/>
            <person name="Tchuinga P."/>
            <person name="Tenzing P."/>
            <person name="Tesfaye S."/>
            <person name="Theodore J."/>
            <person name="Thoulutsang Y."/>
            <person name="Topham K."/>
            <person name="Towey S."/>
            <person name="Tsamla T."/>
            <person name="Tsomo N."/>
            <person name="Vallee D."/>
            <person name="Vassiliev H."/>
            <person name="Venkataraman V."/>
            <person name="Vinson J."/>
            <person name="Vo A."/>
            <person name="Wade C."/>
            <person name="Wang S."/>
            <person name="Wangchuk T."/>
            <person name="Wangdi T."/>
            <person name="Whittaker C."/>
            <person name="Wilkinson J."/>
            <person name="Wu Y."/>
            <person name="Wyman D."/>
            <person name="Yadav S."/>
            <person name="Yang S."/>
            <person name="Yang X."/>
            <person name="Yeager S."/>
            <person name="Yee E."/>
            <person name="Young G."/>
            <person name="Zainoun J."/>
            <person name="Zembeck L."/>
            <person name="Zimmer A."/>
            <person name="Zody M."/>
            <person name="Lander E."/>
        </authorList>
    </citation>
    <scope>NUCLEOTIDE SEQUENCE [LARGE SCALE GENOMIC DNA]</scope>
</reference>
<dbReference type="GO" id="GO:0006505">
    <property type="term" value="P:GPI anchor metabolic process"/>
    <property type="evidence" value="ECO:0007669"/>
    <property type="project" value="TreeGrafter"/>
</dbReference>
<keyword evidence="1" id="KW-1133">Transmembrane helix</keyword>
<feature type="transmembrane region" description="Helical" evidence="1">
    <location>
        <begin position="154"/>
        <end position="178"/>
    </location>
</feature>
<dbReference type="InterPro" id="IPR039529">
    <property type="entry name" value="PGAP1/BST1"/>
</dbReference>
<dbReference type="Ensembl" id="ENSCSAVT00000013084.1">
    <property type="protein sequence ID" value="ENSCSAVP00000012935.1"/>
    <property type="gene ID" value="ENSCSAVG00000007594.1"/>
</dbReference>
<protein>
    <submittedName>
        <fullName evidence="2">Uncharacterized protein</fullName>
    </submittedName>
</protein>
<name>H2Z5S3_CIOSA</name>
<evidence type="ECO:0000313" key="3">
    <source>
        <dbReference type="Proteomes" id="UP000007875"/>
    </source>
</evidence>
<dbReference type="GO" id="GO:0016020">
    <property type="term" value="C:membrane"/>
    <property type="evidence" value="ECO:0007669"/>
    <property type="project" value="GOC"/>
</dbReference>
<dbReference type="PANTHER" id="PTHR15495">
    <property type="entry name" value="NEGATIVE REGULATOR OF VESICLE FORMATION-RELATED"/>
    <property type="match status" value="1"/>
</dbReference>
<reference evidence="2" key="3">
    <citation type="submission" date="2025-09" db="UniProtKB">
        <authorList>
            <consortium name="Ensembl"/>
        </authorList>
    </citation>
    <scope>IDENTIFICATION</scope>
</reference>
<accession>H2Z5S3</accession>
<keyword evidence="1" id="KW-0472">Membrane</keyword>
<sequence>MLKTEVPQDKGQSVFSDSTVVLKLRSTLYEVEDDVTIHIYLPDSRSLDVQIKVQFFEVLGQLVRYFGTMLPVFVLCNIMLTYYYQVGQINLGKPCHSLRDAHNLSSKPYKVQPFISLLKFCFGYEWFKLLWYSIGLPQPDSIILDKNYKLWFSFLPLILFLYAFEILSVTMMLQTFTIKMFSKVLTLFSYTESIFKHQVFHSLALAFLLQTHSAFSLLYIVLMCFTNLCSSYNLVVE</sequence>
<evidence type="ECO:0000256" key="1">
    <source>
        <dbReference type="SAM" id="Phobius"/>
    </source>
</evidence>
<dbReference type="PANTHER" id="PTHR15495:SF7">
    <property type="entry name" value="GPI INOSITOL-DEACYLASE"/>
    <property type="match status" value="1"/>
</dbReference>
<organism evidence="2 3">
    <name type="scientific">Ciona savignyi</name>
    <name type="common">Pacific transparent sea squirt</name>
    <dbReference type="NCBI Taxonomy" id="51511"/>
    <lineage>
        <taxon>Eukaryota</taxon>
        <taxon>Metazoa</taxon>
        <taxon>Chordata</taxon>
        <taxon>Tunicata</taxon>
        <taxon>Ascidiacea</taxon>
        <taxon>Phlebobranchia</taxon>
        <taxon>Cionidae</taxon>
        <taxon>Ciona</taxon>
    </lineage>
</organism>
<keyword evidence="3" id="KW-1185">Reference proteome</keyword>
<dbReference type="HOGENOM" id="CLU_1172942_0_0_1"/>
<dbReference type="AlphaFoldDB" id="H2Z5S3"/>
<dbReference type="GO" id="GO:0005783">
    <property type="term" value="C:endoplasmic reticulum"/>
    <property type="evidence" value="ECO:0007669"/>
    <property type="project" value="TreeGrafter"/>
</dbReference>